<dbReference type="OrthoDB" id="6491893at2"/>
<dbReference type="STRING" id="1178825.SAMN05216261_0330"/>
<organism evidence="2 3">
    <name type="scientific">Algibacter luteus</name>
    <dbReference type="NCBI Taxonomy" id="1178825"/>
    <lineage>
        <taxon>Bacteria</taxon>
        <taxon>Pseudomonadati</taxon>
        <taxon>Bacteroidota</taxon>
        <taxon>Flavobacteriia</taxon>
        <taxon>Flavobacteriales</taxon>
        <taxon>Flavobacteriaceae</taxon>
        <taxon>Algibacter</taxon>
    </lineage>
</organism>
<dbReference type="InterPro" id="IPR032710">
    <property type="entry name" value="NTF2-like_dom_sf"/>
</dbReference>
<evidence type="ECO:0000313" key="3">
    <source>
        <dbReference type="Proteomes" id="UP000184396"/>
    </source>
</evidence>
<dbReference type="Pfam" id="PF14534">
    <property type="entry name" value="DUF4440"/>
    <property type="match status" value="1"/>
</dbReference>
<keyword evidence="3" id="KW-1185">Reference proteome</keyword>
<gene>
    <name evidence="2" type="ORF">SAMN05216261_0330</name>
</gene>
<accession>A0A1M6AB74</accession>
<sequence>MNITALNNLTPYFLFIILIIFSSCENTNKKETSNLDEIRNMMQEYRQAWKNGDSASVLNKLSDDIILFLPGKTGKPIITKNNVSEFWFPKSDIKYPIIQYEVKNEDVESSGDMAYYQGLSKLTWCTIENGIARDTIQSVSEFTNILKKEGRKWKIYRIMYNLKDSNYTR</sequence>
<name>A0A1M6AB74_9FLAO</name>
<dbReference type="AlphaFoldDB" id="A0A1M6AB74"/>
<feature type="domain" description="DUF4440" evidence="1">
    <location>
        <begin position="38"/>
        <end position="155"/>
    </location>
</feature>
<evidence type="ECO:0000259" key="1">
    <source>
        <dbReference type="Pfam" id="PF14534"/>
    </source>
</evidence>
<keyword evidence="2" id="KW-0413">Isomerase</keyword>
<dbReference type="Proteomes" id="UP000184396">
    <property type="component" value="Unassembled WGS sequence"/>
</dbReference>
<dbReference type="InterPro" id="IPR027843">
    <property type="entry name" value="DUF4440"/>
</dbReference>
<reference evidence="2 3" key="1">
    <citation type="submission" date="2016-11" db="EMBL/GenBank/DDBJ databases">
        <authorList>
            <person name="Jaros S."/>
            <person name="Januszkiewicz K."/>
            <person name="Wedrychowicz H."/>
        </authorList>
    </citation>
    <scope>NUCLEOTIDE SEQUENCE [LARGE SCALE GENOMIC DNA]</scope>
    <source>
        <strain evidence="2 3">CGMCC 1.12213</strain>
    </source>
</reference>
<dbReference type="SUPFAM" id="SSF54427">
    <property type="entry name" value="NTF2-like"/>
    <property type="match status" value="1"/>
</dbReference>
<proteinExistence type="predicted"/>
<dbReference type="GO" id="GO:0016853">
    <property type="term" value="F:isomerase activity"/>
    <property type="evidence" value="ECO:0007669"/>
    <property type="project" value="UniProtKB-KW"/>
</dbReference>
<protein>
    <submittedName>
        <fullName evidence="2">Ketosteroid isomerase homolog</fullName>
    </submittedName>
</protein>
<dbReference type="EMBL" id="FQYK01000001">
    <property type="protein sequence ID" value="SHI33740.1"/>
    <property type="molecule type" value="Genomic_DNA"/>
</dbReference>
<dbReference type="RefSeq" id="WP_143148046.1">
    <property type="nucleotide sequence ID" value="NZ_ALIH01000001.1"/>
</dbReference>
<dbReference type="Gene3D" id="3.10.450.50">
    <property type="match status" value="1"/>
</dbReference>
<evidence type="ECO:0000313" key="2">
    <source>
        <dbReference type="EMBL" id="SHI33740.1"/>
    </source>
</evidence>